<gene>
    <name evidence="1" type="ORF">SAMN05216174_11432</name>
</gene>
<proteinExistence type="predicted"/>
<accession>A0A1G6W7Y4</accession>
<dbReference type="RefSeq" id="WP_139190958.1">
    <property type="nucleotide sequence ID" value="NZ_FMZZ01000014.1"/>
</dbReference>
<dbReference type="EMBL" id="FMZZ01000014">
    <property type="protein sequence ID" value="SDD61337.1"/>
    <property type="molecule type" value="Genomic_DNA"/>
</dbReference>
<dbReference type="AlphaFoldDB" id="A0A1G6W7Y4"/>
<dbReference type="STRING" id="1271860.SAMN05216174_11432"/>
<dbReference type="Proteomes" id="UP000199501">
    <property type="component" value="Unassembled WGS sequence"/>
</dbReference>
<name>A0A1G6W7Y4_9PSEU</name>
<organism evidence="1 2">
    <name type="scientific">Actinokineospora iranica</name>
    <dbReference type="NCBI Taxonomy" id="1271860"/>
    <lineage>
        <taxon>Bacteria</taxon>
        <taxon>Bacillati</taxon>
        <taxon>Actinomycetota</taxon>
        <taxon>Actinomycetes</taxon>
        <taxon>Pseudonocardiales</taxon>
        <taxon>Pseudonocardiaceae</taxon>
        <taxon>Actinokineospora</taxon>
    </lineage>
</organism>
<reference evidence="2" key="1">
    <citation type="submission" date="2016-10" db="EMBL/GenBank/DDBJ databases">
        <authorList>
            <person name="Varghese N."/>
            <person name="Submissions S."/>
        </authorList>
    </citation>
    <scope>NUCLEOTIDE SEQUENCE [LARGE SCALE GENOMIC DNA]</scope>
    <source>
        <strain evidence="2">IBRC-M 10403</strain>
    </source>
</reference>
<protein>
    <submittedName>
        <fullName evidence="1">Uncharacterized protein</fullName>
    </submittedName>
</protein>
<evidence type="ECO:0000313" key="2">
    <source>
        <dbReference type="Proteomes" id="UP000199501"/>
    </source>
</evidence>
<evidence type="ECO:0000313" key="1">
    <source>
        <dbReference type="EMBL" id="SDD61337.1"/>
    </source>
</evidence>
<sequence>MSESFMPEPFLPAPSGAAARASVRFRRSTLCTSGACVEIAVPAESAALLIGDGHGGVLSLPSPSAFLAQIKLGRFDAAGG</sequence>
<keyword evidence="2" id="KW-1185">Reference proteome</keyword>